<comment type="subcellular location">
    <subcellularLocation>
        <location evidence="1">Cell membrane</location>
        <topology evidence="1">Multi-pass membrane protein</topology>
    </subcellularLocation>
</comment>
<dbReference type="SUPFAM" id="SSF141072">
    <property type="entry name" value="CalX-like"/>
    <property type="match status" value="3"/>
</dbReference>
<evidence type="ECO:0000256" key="14">
    <source>
        <dbReference type="ARBA" id="ARBA00023053"/>
    </source>
</evidence>
<name>A0AAE0TL33_9BIVA</name>
<keyword evidence="17" id="KW-0325">Glycoprotein</keyword>
<evidence type="ECO:0000259" key="21">
    <source>
        <dbReference type="SMART" id="SM00237"/>
    </source>
</evidence>
<dbReference type="GO" id="GO:0098794">
    <property type="term" value="C:postsynapse"/>
    <property type="evidence" value="ECO:0007669"/>
    <property type="project" value="TreeGrafter"/>
</dbReference>
<dbReference type="InterPro" id="IPR004837">
    <property type="entry name" value="NaCa_Exmemb"/>
</dbReference>
<reference evidence="22" key="3">
    <citation type="submission" date="2023-05" db="EMBL/GenBank/DDBJ databases">
        <authorList>
            <person name="Smith C.H."/>
        </authorList>
    </citation>
    <scope>NUCLEOTIDE SEQUENCE</scope>
    <source>
        <strain evidence="22">CHS0354</strain>
        <tissue evidence="22">Mantle</tissue>
    </source>
</reference>
<keyword evidence="4" id="KW-0050">Antiport</keyword>
<dbReference type="PANTHER" id="PTHR11878:SF76">
    <property type="entry name" value="CALX-BETA DOMAIN-CONTAINING PROTEIN"/>
    <property type="match status" value="1"/>
</dbReference>
<evidence type="ECO:0000256" key="7">
    <source>
        <dbReference type="ARBA" id="ARBA00022692"/>
    </source>
</evidence>
<keyword evidence="16 20" id="KW-0472">Membrane</keyword>
<dbReference type="GO" id="GO:0098703">
    <property type="term" value="P:calcium ion import across plasma membrane"/>
    <property type="evidence" value="ECO:0007669"/>
    <property type="project" value="TreeGrafter"/>
</dbReference>
<dbReference type="Proteomes" id="UP001195483">
    <property type="component" value="Unassembled WGS sequence"/>
</dbReference>
<evidence type="ECO:0000256" key="12">
    <source>
        <dbReference type="ARBA" id="ARBA00022860"/>
    </source>
</evidence>
<dbReference type="GO" id="GO:0005432">
    <property type="term" value="F:calcium:sodium antiporter activity"/>
    <property type="evidence" value="ECO:0007669"/>
    <property type="project" value="InterPro"/>
</dbReference>
<keyword evidence="12" id="KW-0112">Calmodulin-binding</keyword>
<feature type="transmembrane region" description="Helical" evidence="20">
    <location>
        <begin position="296"/>
        <end position="315"/>
    </location>
</feature>
<dbReference type="InterPro" id="IPR051171">
    <property type="entry name" value="CaCA"/>
</dbReference>
<dbReference type="AlphaFoldDB" id="A0AAE0TL33"/>
<dbReference type="Gene3D" id="1.20.1420.30">
    <property type="entry name" value="NCX, central ion-binding region"/>
    <property type="match status" value="1"/>
</dbReference>
<keyword evidence="7 20" id="KW-0812">Transmembrane</keyword>
<evidence type="ECO:0000256" key="13">
    <source>
        <dbReference type="ARBA" id="ARBA00022989"/>
    </source>
</evidence>
<comment type="catalytic activity">
    <reaction evidence="19">
        <text>Ca(2+)(in) + 3 Na(+)(out) = Ca(2+)(out) + 3 Na(+)(in)</text>
        <dbReference type="Rhea" id="RHEA:69955"/>
        <dbReference type="ChEBI" id="CHEBI:29101"/>
        <dbReference type="ChEBI" id="CHEBI:29108"/>
    </reaction>
</comment>
<reference evidence="22" key="1">
    <citation type="journal article" date="2021" name="Genome Biol. Evol.">
        <title>A High-Quality Reference Genome for a Parasitic Bivalve with Doubly Uniparental Inheritance (Bivalvia: Unionida).</title>
        <authorList>
            <person name="Smith C.H."/>
        </authorList>
    </citation>
    <scope>NUCLEOTIDE SEQUENCE</scope>
    <source>
        <strain evidence="22">CHS0354</strain>
    </source>
</reference>
<keyword evidence="3" id="KW-0813">Transport</keyword>
<dbReference type="Pfam" id="PF03160">
    <property type="entry name" value="Calx-beta"/>
    <property type="match status" value="1"/>
</dbReference>
<dbReference type="InterPro" id="IPR003644">
    <property type="entry name" value="Calx_beta"/>
</dbReference>
<dbReference type="SMART" id="SM00237">
    <property type="entry name" value="Calx_beta"/>
    <property type="match status" value="1"/>
</dbReference>
<dbReference type="InterPro" id="IPR044880">
    <property type="entry name" value="NCX_ion-bd_dom_sf"/>
</dbReference>
<reference evidence="22" key="2">
    <citation type="journal article" date="2021" name="Genome Biol. Evol.">
        <title>Developing a high-quality reference genome for a parasitic bivalve with doubly uniparental inheritance (Bivalvia: Unionida).</title>
        <authorList>
            <person name="Smith C.H."/>
        </authorList>
    </citation>
    <scope>NUCLEOTIDE SEQUENCE</scope>
    <source>
        <strain evidence="22">CHS0354</strain>
        <tissue evidence="22">Mantle</tissue>
    </source>
</reference>
<keyword evidence="8" id="KW-0479">Metal-binding</keyword>
<keyword evidence="6" id="KW-0109">Calcium transport</keyword>
<keyword evidence="13 20" id="KW-1133">Transmembrane helix</keyword>
<keyword evidence="14" id="KW-0915">Sodium</keyword>
<evidence type="ECO:0000256" key="20">
    <source>
        <dbReference type="SAM" id="Phobius"/>
    </source>
</evidence>
<evidence type="ECO:0000256" key="16">
    <source>
        <dbReference type="ARBA" id="ARBA00023136"/>
    </source>
</evidence>
<evidence type="ECO:0000313" key="23">
    <source>
        <dbReference type="Proteomes" id="UP001195483"/>
    </source>
</evidence>
<comment type="caution">
    <text evidence="22">The sequence shown here is derived from an EMBL/GenBank/DDBJ whole genome shotgun (WGS) entry which is preliminary data.</text>
</comment>
<proteinExistence type="inferred from homology"/>
<dbReference type="PRINTS" id="PR01259">
    <property type="entry name" value="NACAEXCHNGR"/>
</dbReference>
<evidence type="ECO:0000256" key="3">
    <source>
        <dbReference type="ARBA" id="ARBA00022448"/>
    </source>
</evidence>
<dbReference type="GO" id="GO:0046872">
    <property type="term" value="F:metal ion binding"/>
    <property type="evidence" value="ECO:0007669"/>
    <property type="project" value="UniProtKB-KW"/>
</dbReference>
<evidence type="ECO:0000256" key="18">
    <source>
        <dbReference type="ARBA" id="ARBA00023201"/>
    </source>
</evidence>
<keyword evidence="10" id="KW-0677">Repeat</keyword>
<dbReference type="GO" id="GO:0007154">
    <property type="term" value="P:cell communication"/>
    <property type="evidence" value="ECO:0007669"/>
    <property type="project" value="InterPro"/>
</dbReference>
<dbReference type="GO" id="GO:0005516">
    <property type="term" value="F:calmodulin binding"/>
    <property type="evidence" value="ECO:0007669"/>
    <property type="project" value="UniProtKB-KW"/>
</dbReference>
<keyword evidence="5" id="KW-1003">Cell membrane</keyword>
<gene>
    <name evidence="22" type="ORF">CHS0354_031989</name>
</gene>
<evidence type="ECO:0000313" key="22">
    <source>
        <dbReference type="EMBL" id="KAK3612395.1"/>
    </source>
</evidence>
<evidence type="ECO:0000256" key="4">
    <source>
        <dbReference type="ARBA" id="ARBA00022449"/>
    </source>
</evidence>
<keyword evidence="18" id="KW-0739">Sodium transport</keyword>
<keyword evidence="15" id="KW-0406">Ion transport</keyword>
<evidence type="ECO:0000256" key="17">
    <source>
        <dbReference type="ARBA" id="ARBA00023180"/>
    </source>
</evidence>
<dbReference type="PANTHER" id="PTHR11878">
    <property type="entry name" value="SODIUM/CALCIUM EXCHANGER"/>
    <property type="match status" value="1"/>
</dbReference>
<protein>
    <recommendedName>
        <fullName evidence="21">Calx-beta domain-containing protein</fullName>
    </recommendedName>
</protein>
<feature type="transmembrane region" description="Helical" evidence="20">
    <location>
        <begin position="373"/>
        <end position="391"/>
    </location>
</feature>
<evidence type="ECO:0000256" key="1">
    <source>
        <dbReference type="ARBA" id="ARBA00004651"/>
    </source>
</evidence>
<accession>A0AAE0TL33</accession>
<evidence type="ECO:0000256" key="15">
    <source>
        <dbReference type="ARBA" id="ARBA00023065"/>
    </source>
</evidence>
<feature type="domain" description="Calx-beta" evidence="21">
    <location>
        <begin position="62"/>
        <end position="202"/>
    </location>
</feature>
<keyword evidence="11" id="KW-0106">Calcium</keyword>
<feature type="transmembrane region" description="Helical" evidence="20">
    <location>
        <begin position="322"/>
        <end position="341"/>
    </location>
</feature>
<evidence type="ECO:0000256" key="6">
    <source>
        <dbReference type="ARBA" id="ARBA00022568"/>
    </source>
</evidence>
<keyword evidence="23" id="KW-1185">Reference proteome</keyword>
<evidence type="ECO:0000256" key="8">
    <source>
        <dbReference type="ARBA" id="ARBA00022723"/>
    </source>
</evidence>
<evidence type="ECO:0000256" key="5">
    <source>
        <dbReference type="ARBA" id="ARBA00022475"/>
    </source>
</evidence>
<comment type="similarity">
    <text evidence="2">Belongs to the Ca(2+):cation antiporter (CaCA) (TC 2.A.19) family. SLC8 subfamily.</text>
</comment>
<evidence type="ECO:0000256" key="2">
    <source>
        <dbReference type="ARBA" id="ARBA00007489"/>
    </source>
</evidence>
<evidence type="ECO:0000256" key="10">
    <source>
        <dbReference type="ARBA" id="ARBA00022737"/>
    </source>
</evidence>
<dbReference type="GO" id="GO:0042383">
    <property type="term" value="C:sarcolemma"/>
    <property type="evidence" value="ECO:0007669"/>
    <property type="project" value="TreeGrafter"/>
</dbReference>
<evidence type="ECO:0000256" key="9">
    <source>
        <dbReference type="ARBA" id="ARBA00022729"/>
    </source>
</evidence>
<dbReference type="GO" id="GO:0030424">
    <property type="term" value="C:axon"/>
    <property type="evidence" value="ECO:0007669"/>
    <property type="project" value="TreeGrafter"/>
</dbReference>
<organism evidence="22 23">
    <name type="scientific">Potamilus streckersoni</name>
    <dbReference type="NCBI Taxonomy" id="2493646"/>
    <lineage>
        <taxon>Eukaryota</taxon>
        <taxon>Metazoa</taxon>
        <taxon>Spiralia</taxon>
        <taxon>Lophotrochozoa</taxon>
        <taxon>Mollusca</taxon>
        <taxon>Bivalvia</taxon>
        <taxon>Autobranchia</taxon>
        <taxon>Heteroconchia</taxon>
        <taxon>Palaeoheterodonta</taxon>
        <taxon>Unionida</taxon>
        <taxon>Unionoidea</taxon>
        <taxon>Unionidae</taxon>
        <taxon>Ambleminae</taxon>
        <taxon>Lampsilini</taxon>
        <taxon>Potamilus</taxon>
    </lineage>
</organism>
<evidence type="ECO:0000256" key="11">
    <source>
        <dbReference type="ARBA" id="ARBA00022837"/>
    </source>
</evidence>
<dbReference type="EMBL" id="JAEAOA010001901">
    <property type="protein sequence ID" value="KAK3612395.1"/>
    <property type="molecule type" value="Genomic_DNA"/>
</dbReference>
<dbReference type="InterPro" id="IPR038081">
    <property type="entry name" value="CalX-like_sf"/>
</dbReference>
<sequence>MEDYIPFNKEVIFPRNEILQDIYVDIVDDNIWEPDEYFYVKLYVQQANQNGAQVLLGKTCIIRVTIINDDEPGTFTFSKPSYVVREGQGTAQVFVDRLNGADGRVSVQYRTCDLTAVDGRDYRAVTGTKEFEHGETCKAIEVDILKSSMKTHNNIHCERIEGLQYNEWGSSNAAHRYGGLGVRALALDEIPEMSNSFCVELFAPTAGAQIGKVKKCIVTIVSDEEFSGMVSRIAARTKENMDALRLEKSTWLEQFQHAININDGDFQTATVLDYVLHFCSFFWKVLFACVPPPSIGGGWLTFSLSLVLIGIMTAIVGDLASIFGCLVGLSDTITAITFVALGTSMPDTFASKQAALMEKSADSSIGNVNGSNAVNVFLGLGLPWLIASIYWNTQK</sequence>
<dbReference type="Pfam" id="PF01699">
    <property type="entry name" value="Na_Ca_ex"/>
    <property type="match status" value="1"/>
</dbReference>
<evidence type="ECO:0000256" key="19">
    <source>
        <dbReference type="ARBA" id="ARBA00033667"/>
    </source>
</evidence>
<dbReference type="InterPro" id="IPR004836">
    <property type="entry name" value="Na_Ca_Ex"/>
</dbReference>
<dbReference type="Gene3D" id="2.60.40.2030">
    <property type="match status" value="2"/>
</dbReference>
<keyword evidence="9" id="KW-0732">Signal</keyword>